<name>Q8G7I7_BIFLO</name>
<reference evidence="2 3" key="1">
    <citation type="journal article" date="2002" name="Proc. Natl. Acad. Sci. U.S.A.">
        <title>The genome sequence of Bifidobacterium longum reflects its adaptation to the human gastrointestinal tract.</title>
        <authorList>
            <person name="Schell M.A."/>
            <person name="Karmirantzou M."/>
            <person name="Snel B."/>
            <person name="Vilanova D."/>
            <person name="Berger B."/>
            <person name="Pessi G."/>
            <person name="Zwahlen M.C."/>
            <person name="Desiere F."/>
            <person name="Bork P."/>
            <person name="Delley M."/>
            <person name="Pridmore R.D."/>
            <person name="Arigoni F."/>
        </authorList>
    </citation>
    <scope>NUCLEOTIDE SEQUENCE [LARGE SCALE GENOMIC DNA]</scope>
    <source>
        <strain evidence="3">NCC 2705</strain>
    </source>
</reference>
<dbReference type="AlphaFoldDB" id="Q8G7I7"/>
<gene>
    <name evidence="2" type="ordered locus">BL0278</name>
</gene>
<dbReference type="EMBL" id="AE014295">
    <property type="protein sequence ID" value="AAN24119.1"/>
    <property type="molecule type" value="Genomic_DNA"/>
</dbReference>
<dbReference type="HOGENOM" id="CLU_1453058_0_0_11"/>
<protein>
    <submittedName>
        <fullName evidence="2">Uncharacterized protein</fullName>
    </submittedName>
</protein>
<evidence type="ECO:0000313" key="3">
    <source>
        <dbReference type="Proteomes" id="UP000000439"/>
    </source>
</evidence>
<proteinExistence type="predicted"/>
<sequence>MARRTRPLRTSLMESMDGECTGKRRSTPVPKLILRTTKVSRTPAPLRAITTPVKVWIRELLPSWIFTFTSTVSPGRKAGISSAGFMCLASKASTALTIVFLQCCRISATDLGPSTRLRIARVDLFSLSLEFALGKPADPPKARPCGRSDWTHGDAGLCGGPLLDTAIDYCTDSCGQYRRVVVSLRY</sequence>
<evidence type="ECO:0000256" key="1">
    <source>
        <dbReference type="SAM" id="MobiDB-lite"/>
    </source>
</evidence>
<dbReference type="KEGG" id="blo:BL0278"/>
<evidence type="ECO:0000313" key="2">
    <source>
        <dbReference type="EMBL" id="AAN24119.1"/>
    </source>
</evidence>
<dbReference type="Proteomes" id="UP000000439">
    <property type="component" value="Chromosome"/>
</dbReference>
<dbReference type="EnsemblBacteria" id="AAN24119">
    <property type="protein sequence ID" value="AAN24119"/>
    <property type="gene ID" value="BL0278"/>
</dbReference>
<organism evidence="2 3">
    <name type="scientific">Bifidobacterium longum (strain NCC 2705)</name>
    <dbReference type="NCBI Taxonomy" id="206672"/>
    <lineage>
        <taxon>Bacteria</taxon>
        <taxon>Bacillati</taxon>
        <taxon>Actinomycetota</taxon>
        <taxon>Actinomycetes</taxon>
        <taxon>Bifidobacteriales</taxon>
        <taxon>Bifidobacteriaceae</taxon>
        <taxon>Bifidobacterium</taxon>
    </lineage>
</organism>
<feature type="region of interest" description="Disordered" evidence="1">
    <location>
        <begin position="1"/>
        <end position="25"/>
    </location>
</feature>
<accession>Q8G7I7</accession>
<keyword evidence="3" id="KW-1185">Reference proteome</keyword>